<name>A0A6A4GIF7_9AGAR</name>
<dbReference type="AlphaFoldDB" id="A0A6A4GIF7"/>
<reference evidence="1" key="1">
    <citation type="journal article" date="2019" name="Environ. Microbiol.">
        <title>Fungal ecological strategies reflected in gene transcription - a case study of two litter decomposers.</title>
        <authorList>
            <person name="Barbi F."/>
            <person name="Kohler A."/>
            <person name="Barry K."/>
            <person name="Baskaran P."/>
            <person name="Daum C."/>
            <person name="Fauchery L."/>
            <person name="Ihrmark K."/>
            <person name="Kuo A."/>
            <person name="LaButti K."/>
            <person name="Lipzen A."/>
            <person name="Morin E."/>
            <person name="Grigoriev I.V."/>
            <person name="Henrissat B."/>
            <person name="Lindahl B."/>
            <person name="Martin F."/>
        </authorList>
    </citation>
    <scope>NUCLEOTIDE SEQUENCE</scope>
    <source>
        <strain evidence="1">JB14</strain>
    </source>
</reference>
<dbReference type="OrthoDB" id="3260945at2759"/>
<evidence type="ECO:0008006" key="3">
    <source>
        <dbReference type="Google" id="ProtNLM"/>
    </source>
</evidence>
<evidence type="ECO:0000313" key="1">
    <source>
        <dbReference type="EMBL" id="KAE9385361.1"/>
    </source>
</evidence>
<protein>
    <recommendedName>
        <fullName evidence="3">Helicase ATP-binding domain-containing protein</fullName>
    </recommendedName>
</protein>
<proteinExistence type="predicted"/>
<dbReference type="EMBL" id="ML769994">
    <property type="protein sequence ID" value="KAE9385361.1"/>
    <property type="molecule type" value="Genomic_DNA"/>
</dbReference>
<evidence type="ECO:0000313" key="2">
    <source>
        <dbReference type="Proteomes" id="UP000799118"/>
    </source>
</evidence>
<organism evidence="1 2">
    <name type="scientific">Gymnopus androsaceus JB14</name>
    <dbReference type="NCBI Taxonomy" id="1447944"/>
    <lineage>
        <taxon>Eukaryota</taxon>
        <taxon>Fungi</taxon>
        <taxon>Dikarya</taxon>
        <taxon>Basidiomycota</taxon>
        <taxon>Agaricomycotina</taxon>
        <taxon>Agaricomycetes</taxon>
        <taxon>Agaricomycetidae</taxon>
        <taxon>Agaricales</taxon>
        <taxon>Marasmiineae</taxon>
        <taxon>Omphalotaceae</taxon>
        <taxon>Gymnopus</taxon>
    </lineage>
</organism>
<gene>
    <name evidence="1" type="ORF">BT96DRAFT_840787</name>
</gene>
<sequence>MQPGLPLLSVCSTLGFSSSQLHLIYRLNERPNTKIILETLTSAIGGTEFPQLIPYLNQHRKTVIHACTIDLSYHIFMFLFNHMVHTPTSSNPLCRIWMYNSLASEKYNKKTIDLLDLDPHCQIVIATKALLLEIQALVYRAKRPS</sequence>
<dbReference type="Proteomes" id="UP000799118">
    <property type="component" value="Unassembled WGS sequence"/>
</dbReference>
<keyword evidence="2" id="KW-1185">Reference proteome</keyword>
<accession>A0A6A4GIF7</accession>